<dbReference type="InterPro" id="IPR008965">
    <property type="entry name" value="CBM2/CBM3_carb-bd_dom_sf"/>
</dbReference>
<gene>
    <name evidence="4" type="ORF">SAMN04487895_1108</name>
</gene>
<dbReference type="AlphaFoldDB" id="A0A1H8RLW2"/>
<name>A0A1H8RLW2_9BACL</name>
<evidence type="ECO:0000313" key="4">
    <source>
        <dbReference type="EMBL" id="SEO67539.1"/>
    </source>
</evidence>
<dbReference type="OrthoDB" id="9809781at2"/>
<protein>
    <submittedName>
        <fullName evidence="4">S-layer homology domain-containing protein</fullName>
    </submittedName>
</protein>
<dbReference type="GO" id="GO:0030246">
    <property type="term" value="F:carbohydrate binding"/>
    <property type="evidence" value="ECO:0007669"/>
    <property type="project" value="InterPro"/>
</dbReference>
<dbReference type="InterPro" id="IPR008963">
    <property type="entry name" value="Purple_acid_Pase-like_N"/>
</dbReference>
<dbReference type="EMBL" id="FODH01000010">
    <property type="protein sequence ID" value="SEO67539.1"/>
    <property type="molecule type" value="Genomic_DNA"/>
</dbReference>
<dbReference type="STRING" id="1333845.SAMN04487895_1108"/>
<dbReference type="GO" id="GO:0003993">
    <property type="term" value="F:acid phosphatase activity"/>
    <property type="evidence" value="ECO:0007669"/>
    <property type="project" value="InterPro"/>
</dbReference>
<dbReference type="InterPro" id="IPR029052">
    <property type="entry name" value="Metallo-depent_PP-like"/>
</dbReference>
<dbReference type="InterPro" id="IPR001119">
    <property type="entry name" value="SLH_dom"/>
</dbReference>
<dbReference type="PROSITE" id="PS51272">
    <property type="entry name" value="SLH"/>
    <property type="match status" value="3"/>
</dbReference>
<dbReference type="Pfam" id="PF00395">
    <property type="entry name" value="SLH"/>
    <property type="match status" value="3"/>
</dbReference>
<proteinExistence type="predicted"/>
<dbReference type="Pfam" id="PF00149">
    <property type="entry name" value="Metallophos"/>
    <property type="match status" value="1"/>
</dbReference>
<organism evidence="4 5">
    <name type="scientific">Paenibacillus sophorae</name>
    <dbReference type="NCBI Taxonomy" id="1333845"/>
    <lineage>
        <taxon>Bacteria</taxon>
        <taxon>Bacillati</taxon>
        <taxon>Bacillota</taxon>
        <taxon>Bacilli</taxon>
        <taxon>Bacillales</taxon>
        <taxon>Paenibacillaceae</taxon>
        <taxon>Paenibacillus</taxon>
    </lineage>
</organism>
<keyword evidence="1" id="KW-0732">Signal</keyword>
<feature type="domain" description="SLH" evidence="3">
    <location>
        <begin position="769"/>
        <end position="824"/>
    </location>
</feature>
<feature type="compositionally biased region" description="Low complexity" evidence="2">
    <location>
        <begin position="626"/>
        <end position="644"/>
    </location>
</feature>
<feature type="domain" description="SLH" evidence="3">
    <location>
        <begin position="645"/>
        <end position="708"/>
    </location>
</feature>
<sequence length="824" mass="88169">MLKKFSQEKRRLYTASILTLSALLVLSVLPSKLPGINANLSPVSVVKAAVPYSVKDIALNPGADESQLNFTWYTPGEPAASIVQMVKRSDMIGSVFPTGPKVMSFTGTATTAATVTDVVYYSNKVTVTGLAPKTQYVYRVGDGTSGHWSPAYDFATQDPYNYSLMFVGDPQIGSSGSVTNDTYGWTKTLNQAVGNFPAFSFIMSAGDQVEHSTSETEYDAFESPDVLRNLPVATVVGNHDTNVNYRYHYTVPNESTLGSTNASGDYYYTYGDTLFMVLNTNNLNGAEHGQFMEETVAKVPNTKWRIVTFHHDIYGAGPHSTEVKITGLRQALFPFFDKLDVDMIFMGHDHSYVRTYVMNGDNVQGRQLVDGQGRDVNPTGNTYVTANSASGSKYYELMATPEIYSEVRSQLHTPTFSTINVTPTSISVDTYRSDTLQKLDSYGLVKEAEPAKIYTKQPKVTYTASGIEYYYAVKNANAVQKLDTTFKYDNTKLTLKKAELVTPDNGTFNYTDNGGEVKVSANLAAPIRSDVYGTYKDVLKLTFEVKNSKQSSVIASVQLTSSVLTTQNKHRTAASIIENGTAEVTADFPVTPAGSSVSPGTTAGTGTTVPGSGDAAAPSPSPSASPAPSASSAPAAGGSSGGTAATPSFKDVPAGYWAASAIQDLVSKQILNGTSAATFEPKRSVTRAEFTAMLVRALQLTESGNVAFKDVKAGDWYADSVAAAVKAGIVQGSSTATFGGKSNITREEMVTMLMRGYAKLHGAASANPGASFKDESKISPWALAYVRQAVSLNLVGGREANTFQPRGITTRAEAAVAIYNLLNP</sequence>
<dbReference type="Gene3D" id="2.60.40.380">
    <property type="entry name" value="Purple acid phosphatase-like, N-terminal"/>
    <property type="match status" value="1"/>
</dbReference>
<dbReference type="PANTHER" id="PTHR45867:SF3">
    <property type="entry name" value="ACID PHOSPHATASE TYPE 7"/>
    <property type="match status" value="1"/>
</dbReference>
<dbReference type="GO" id="GO:0046872">
    <property type="term" value="F:metal ion binding"/>
    <property type="evidence" value="ECO:0007669"/>
    <property type="project" value="InterPro"/>
</dbReference>
<dbReference type="Gene3D" id="3.60.21.10">
    <property type="match status" value="1"/>
</dbReference>
<dbReference type="Proteomes" id="UP000198809">
    <property type="component" value="Unassembled WGS sequence"/>
</dbReference>
<dbReference type="SUPFAM" id="SSF49363">
    <property type="entry name" value="Purple acid phosphatase, N-terminal domain"/>
    <property type="match status" value="1"/>
</dbReference>
<dbReference type="InterPro" id="IPR015914">
    <property type="entry name" value="PAPs_N"/>
</dbReference>
<evidence type="ECO:0000256" key="2">
    <source>
        <dbReference type="SAM" id="MobiDB-lite"/>
    </source>
</evidence>
<dbReference type="InterPro" id="IPR004843">
    <property type="entry name" value="Calcineurin-like_PHP"/>
</dbReference>
<dbReference type="Gene3D" id="2.60.40.680">
    <property type="match status" value="1"/>
</dbReference>
<dbReference type="SUPFAM" id="SSF56300">
    <property type="entry name" value="Metallo-dependent phosphatases"/>
    <property type="match status" value="1"/>
</dbReference>
<dbReference type="Pfam" id="PF16656">
    <property type="entry name" value="Pur_ac_phosph_N"/>
    <property type="match status" value="1"/>
</dbReference>
<feature type="region of interest" description="Disordered" evidence="2">
    <location>
        <begin position="587"/>
        <end position="644"/>
    </location>
</feature>
<dbReference type="PANTHER" id="PTHR45867">
    <property type="entry name" value="PURPLE ACID PHOSPHATASE"/>
    <property type="match status" value="1"/>
</dbReference>
<reference evidence="4 5" key="1">
    <citation type="submission" date="2016-10" db="EMBL/GenBank/DDBJ databases">
        <authorList>
            <person name="de Groot N.N."/>
        </authorList>
    </citation>
    <scope>NUCLEOTIDE SEQUENCE [LARGE SCALE GENOMIC DNA]</scope>
    <source>
        <strain evidence="4 5">CGMCC 1.10238</strain>
    </source>
</reference>
<evidence type="ECO:0000313" key="5">
    <source>
        <dbReference type="Proteomes" id="UP000198809"/>
    </source>
</evidence>
<evidence type="ECO:0000259" key="3">
    <source>
        <dbReference type="PROSITE" id="PS51272"/>
    </source>
</evidence>
<feature type="compositionally biased region" description="Low complexity" evidence="2">
    <location>
        <begin position="593"/>
        <end position="618"/>
    </location>
</feature>
<feature type="domain" description="SLH" evidence="3">
    <location>
        <begin position="709"/>
        <end position="767"/>
    </location>
</feature>
<evidence type="ECO:0000256" key="1">
    <source>
        <dbReference type="ARBA" id="ARBA00022729"/>
    </source>
</evidence>
<dbReference type="SUPFAM" id="SSF49384">
    <property type="entry name" value="Carbohydrate-binding domain"/>
    <property type="match status" value="1"/>
</dbReference>
<accession>A0A1H8RLW2</accession>